<dbReference type="RefSeq" id="WP_200131590.1">
    <property type="nucleotide sequence ID" value="NZ_JAEHOI010000003.1"/>
</dbReference>
<dbReference type="InterPro" id="IPR001240">
    <property type="entry name" value="PRAI_dom"/>
</dbReference>
<sequence length="205" mass="21025">MYVKICGLRDPEHATLAASLGADAVGVVMASGSPRNASPQEASAVIAAARAASPDIDAVLVVADVPAVRAAELARELGFDILQLHGSYTAEDIAAARALLPRVWRATSLASDPGVRAGDYGEERLLIDGAVAGSGERWDLSGIAAHDLGPEWILAGGLSPGTVQAAIRAAAPWGVDVSSGVESSRGHKDPELIREFIALAKNSDS</sequence>
<dbReference type="Gene3D" id="3.20.20.70">
    <property type="entry name" value="Aldolase class I"/>
    <property type="match status" value="1"/>
</dbReference>
<evidence type="ECO:0000259" key="10">
    <source>
        <dbReference type="Pfam" id="PF00697"/>
    </source>
</evidence>
<evidence type="ECO:0000256" key="6">
    <source>
        <dbReference type="ARBA" id="ARBA00022822"/>
    </source>
</evidence>
<organism evidence="11 12">
    <name type="scientific">Leucobacter edaphi</name>
    <dbReference type="NCBI Taxonomy" id="2796472"/>
    <lineage>
        <taxon>Bacteria</taxon>
        <taxon>Bacillati</taxon>
        <taxon>Actinomycetota</taxon>
        <taxon>Actinomycetes</taxon>
        <taxon>Micrococcales</taxon>
        <taxon>Microbacteriaceae</taxon>
        <taxon>Leucobacter</taxon>
    </lineage>
</organism>
<keyword evidence="8 9" id="KW-0413">Isomerase</keyword>
<protein>
    <recommendedName>
        <fullName evidence="4 9">N-(5'-phosphoribosyl)anthranilate isomerase</fullName>
        <shortName evidence="9">PRAI</shortName>
        <ecNumber evidence="3 9">5.3.1.24</ecNumber>
    </recommendedName>
</protein>
<dbReference type="PANTHER" id="PTHR42894:SF1">
    <property type="entry name" value="N-(5'-PHOSPHORIBOSYL)ANTHRANILATE ISOMERASE"/>
    <property type="match status" value="1"/>
</dbReference>
<dbReference type="EMBL" id="JAEHOI010000003">
    <property type="protein sequence ID" value="MBK0421374.1"/>
    <property type="molecule type" value="Genomic_DNA"/>
</dbReference>
<dbReference type="InterPro" id="IPR011060">
    <property type="entry name" value="RibuloseP-bd_barrel"/>
</dbReference>
<dbReference type="GO" id="GO:0004640">
    <property type="term" value="F:phosphoribosylanthranilate isomerase activity"/>
    <property type="evidence" value="ECO:0007669"/>
    <property type="project" value="UniProtKB-UniRule"/>
</dbReference>
<evidence type="ECO:0000256" key="1">
    <source>
        <dbReference type="ARBA" id="ARBA00001164"/>
    </source>
</evidence>
<evidence type="ECO:0000256" key="9">
    <source>
        <dbReference type="HAMAP-Rule" id="MF_00135"/>
    </source>
</evidence>
<dbReference type="Pfam" id="PF00697">
    <property type="entry name" value="PRAI"/>
    <property type="match status" value="1"/>
</dbReference>
<keyword evidence="5 9" id="KW-0028">Amino-acid biosynthesis</keyword>
<dbReference type="CDD" id="cd00405">
    <property type="entry name" value="PRAI"/>
    <property type="match status" value="1"/>
</dbReference>
<proteinExistence type="inferred from homology"/>
<dbReference type="PANTHER" id="PTHR42894">
    <property type="entry name" value="N-(5'-PHOSPHORIBOSYL)ANTHRANILATE ISOMERASE"/>
    <property type="match status" value="1"/>
</dbReference>
<comment type="catalytic activity">
    <reaction evidence="1 9">
        <text>N-(5-phospho-beta-D-ribosyl)anthranilate = 1-(2-carboxyphenylamino)-1-deoxy-D-ribulose 5-phosphate</text>
        <dbReference type="Rhea" id="RHEA:21540"/>
        <dbReference type="ChEBI" id="CHEBI:18277"/>
        <dbReference type="ChEBI" id="CHEBI:58613"/>
        <dbReference type="EC" id="5.3.1.24"/>
    </reaction>
</comment>
<dbReference type="InterPro" id="IPR044643">
    <property type="entry name" value="TrpF_fam"/>
</dbReference>
<comment type="similarity">
    <text evidence="9">Belongs to the TrpF family.</text>
</comment>
<reference evidence="11" key="1">
    <citation type="submission" date="2020-12" db="EMBL/GenBank/DDBJ databases">
        <title>Leucobacter sp. CAS2, isolated from Chromium sludge.</title>
        <authorList>
            <person name="Xu Z."/>
        </authorList>
    </citation>
    <scope>NUCLEOTIDE SEQUENCE</scope>
    <source>
        <strain evidence="11">CSA2</strain>
    </source>
</reference>
<keyword evidence="7 9" id="KW-0057">Aromatic amino acid biosynthesis</keyword>
<evidence type="ECO:0000256" key="8">
    <source>
        <dbReference type="ARBA" id="ARBA00023235"/>
    </source>
</evidence>
<keyword evidence="12" id="KW-1185">Reference proteome</keyword>
<keyword evidence="6 9" id="KW-0822">Tryptophan biosynthesis</keyword>
<evidence type="ECO:0000256" key="5">
    <source>
        <dbReference type="ARBA" id="ARBA00022605"/>
    </source>
</evidence>
<comment type="pathway">
    <text evidence="2 9">Amino-acid biosynthesis; L-tryptophan biosynthesis; L-tryptophan from chorismate: step 3/5.</text>
</comment>
<dbReference type="InterPro" id="IPR013785">
    <property type="entry name" value="Aldolase_TIM"/>
</dbReference>
<accession>A0A934QDS4</accession>
<dbReference type="SUPFAM" id="SSF51366">
    <property type="entry name" value="Ribulose-phoshate binding barrel"/>
    <property type="match status" value="1"/>
</dbReference>
<feature type="domain" description="N-(5'phosphoribosyl) anthranilate isomerase (PRAI)" evidence="10">
    <location>
        <begin position="3"/>
        <end position="197"/>
    </location>
</feature>
<name>A0A934QDS4_9MICO</name>
<evidence type="ECO:0000256" key="2">
    <source>
        <dbReference type="ARBA" id="ARBA00004664"/>
    </source>
</evidence>
<dbReference type="Proteomes" id="UP000618733">
    <property type="component" value="Unassembled WGS sequence"/>
</dbReference>
<dbReference type="HAMAP" id="MF_00135">
    <property type="entry name" value="PRAI"/>
    <property type="match status" value="1"/>
</dbReference>
<comment type="caution">
    <text evidence="11">The sequence shown here is derived from an EMBL/GenBank/DDBJ whole genome shotgun (WGS) entry which is preliminary data.</text>
</comment>
<dbReference type="AlphaFoldDB" id="A0A934QDS4"/>
<evidence type="ECO:0000256" key="4">
    <source>
        <dbReference type="ARBA" id="ARBA00022272"/>
    </source>
</evidence>
<dbReference type="EC" id="5.3.1.24" evidence="3 9"/>
<gene>
    <name evidence="9" type="primary">trpF</name>
    <name evidence="11" type="ORF">JD292_04710</name>
</gene>
<evidence type="ECO:0000313" key="12">
    <source>
        <dbReference type="Proteomes" id="UP000618733"/>
    </source>
</evidence>
<evidence type="ECO:0000313" key="11">
    <source>
        <dbReference type="EMBL" id="MBK0421374.1"/>
    </source>
</evidence>
<dbReference type="GO" id="GO:0000162">
    <property type="term" value="P:L-tryptophan biosynthetic process"/>
    <property type="evidence" value="ECO:0007669"/>
    <property type="project" value="UniProtKB-UniRule"/>
</dbReference>
<evidence type="ECO:0000256" key="3">
    <source>
        <dbReference type="ARBA" id="ARBA00012572"/>
    </source>
</evidence>
<evidence type="ECO:0000256" key="7">
    <source>
        <dbReference type="ARBA" id="ARBA00023141"/>
    </source>
</evidence>